<reference evidence="1 2" key="1">
    <citation type="submission" date="2017-02" db="EMBL/GenBank/DDBJ databases">
        <authorList>
            <person name="Peterson S.W."/>
        </authorList>
    </citation>
    <scope>NUCLEOTIDE SEQUENCE [LARGE SCALE GENOMIC DNA]</scope>
    <source>
        <strain evidence="1 2">DSM 25262</strain>
    </source>
</reference>
<protein>
    <recommendedName>
        <fullName evidence="3">Cellulase (Glycosyl hydrolase family 5)</fullName>
    </recommendedName>
</protein>
<keyword evidence="2" id="KW-1185">Reference proteome</keyword>
<dbReference type="STRING" id="688867.SAMN05660236_5619"/>
<accession>A0A1T5MK07</accession>
<proteinExistence type="predicted"/>
<dbReference type="RefSeq" id="WP_079690117.1">
    <property type="nucleotide sequence ID" value="NZ_FUZU01000005.1"/>
</dbReference>
<evidence type="ECO:0000313" key="1">
    <source>
        <dbReference type="EMBL" id="SKC88535.1"/>
    </source>
</evidence>
<name>A0A1T5MK07_9BACT</name>
<dbReference type="Gene3D" id="3.20.20.80">
    <property type="entry name" value="Glycosidases"/>
    <property type="match status" value="1"/>
</dbReference>
<organism evidence="1 2">
    <name type="scientific">Ohtaekwangia koreensis</name>
    <dbReference type="NCBI Taxonomy" id="688867"/>
    <lineage>
        <taxon>Bacteria</taxon>
        <taxon>Pseudomonadati</taxon>
        <taxon>Bacteroidota</taxon>
        <taxon>Cytophagia</taxon>
        <taxon>Cytophagales</taxon>
        <taxon>Fulvivirgaceae</taxon>
        <taxon>Ohtaekwangia</taxon>
    </lineage>
</organism>
<dbReference type="SUPFAM" id="SSF51445">
    <property type="entry name" value="(Trans)glycosidases"/>
    <property type="match status" value="1"/>
</dbReference>
<gene>
    <name evidence="1" type="ORF">SAMN05660236_5619</name>
</gene>
<dbReference type="InterPro" id="IPR017853">
    <property type="entry name" value="GH"/>
</dbReference>
<sequence length="866" mass="97362">MKVNSEERRKYQIVVAFFLFFITVLSAHAQKSNDVYVDKNGIMRWGKTNEEVHAFGVNYTVPFAHGYRAAKKKNISLEKAIDDDVYHFARLGFDLYRVHVWDCEISDSVGNILNNEHLKLFDYMLKKMKDRGMKFMLTPIAYWPNGYPEPEEKTPGFATKYGKDTCLTNEDAIKAQENYLFQFLNHVNPYTGIAYKNDPDIIAFEISNEPHHQEAAEKVTAFISRMVKSMKKTGCGKPIFYNISHSIHLADAYFDAGIQGGTFQWYPTGLGSGHELGGNLLPNVDRYSIPFANNPKFKKTGKLVYEFDAADIGRSYIYPAMARSFREAGLQIATHFAYDPTYMADVNTEYNTHYMNLVYAPQKALSLKIAGEVFHRLPLYKNYGSYPANTSFGDFKVSYEKDLAEMVTEREFIYTNHTTTTPPAAEKLQEIAGWGNSPVIKYQGTGAYFLDRIDAGVWRLEVLPDAVWVNDPFGQNSPRKKVAVVNWREWPMTINLSDLGANFKVKGINEGNMYWVTASGKTFAITPGTYLLTGENTAAKISPAARWKNINLNEFVAPRSSVDKVYTLHKPLAQLSEVSTWTLQATVVTPTPAHAVEVYIYGSGWRPEVLPMEHVTGYTYSVTLPEKFVKVGMLRYFIAVKSNDVCTTYPSAVEGKPADWDFYGEPFVIPVTAKKTAIYLFDAATDASDLSRQWLRSSMVVPLAEPGKAELQVNVNRLFEIDPENKNAEVIHDYSMRYFFGDKISGLKSGLPQAKKLVFRGRALNENPCKLQLALVMKDGSAYGGVITVGVDATEYSINLSELQNVKLVTLPRPYPGFLPYFFKPSALCDFDITAVESLQISVGPGIAVSELQSKHGIAIESIRVE</sequence>
<evidence type="ECO:0008006" key="3">
    <source>
        <dbReference type="Google" id="ProtNLM"/>
    </source>
</evidence>
<dbReference type="OrthoDB" id="9809937at2"/>
<dbReference type="AlphaFoldDB" id="A0A1T5MK07"/>
<dbReference type="Proteomes" id="UP000190961">
    <property type="component" value="Unassembled WGS sequence"/>
</dbReference>
<dbReference type="EMBL" id="FUZU01000005">
    <property type="protein sequence ID" value="SKC88535.1"/>
    <property type="molecule type" value="Genomic_DNA"/>
</dbReference>
<evidence type="ECO:0000313" key="2">
    <source>
        <dbReference type="Proteomes" id="UP000190961"/>
    </source>
</evidence>